<proteinExistence type="inferred from homology"/>
<dbReference type="PROSITE" id="PS50928">
    <property type="entry name" value="ABC_TM1"/>
    <property type="match status" value="1"/>
</dbReference>
<keyword evidence="6 7" id="KW-0472">Membrane</keyword>
<evidence type="ECO:0000256" key="3">
    <source>
        <dbReference type="ARBA" id="ARBA00022475"/>
    </source>
</evidence>
<evidence type="ECO:0000256" key="6">
    <source>
        <dbReference type="ARBA" id="ARBA00023136"/>
    </source>
</evidence>
<protein>
    <submittedName>
        <fullName evidence="9">ABC transporter permease</fullName>
    </submittedName>
</protein>
<feature type="transmembrane region" description="Helical" evidence="7">
    <location>
        <begin position="57"/>
        <end position="79"/>
    </location>
</feature>
<dbReference type="PANTHER" id="PTHR30151">
    <property type="entry name" value="ALKANE SULFONATE ABC TRANSPORTER-RELATED, MEMBRANE SUBUNIT"/>
    <property type="match status" value="1"/>
</dbReference>
<evidence type="ECO:0000256" key="7">
    <source>
        <dbReference type="RuleBase" id="RU363032"/>
    </source>
</evidence>
<feature type="transmembrane region" description="Helical" evidence="7">
    <location>
        <begin position="217"/>
        <end position="235"/>
    </location>
</feature>
<keyword evidence="10" id="KW-1185">Reference proteome</keyword>
<feature type="transmembrane region" description="Helical" evidence="7">
    <location>
        <begin position="160"/>
        <end position="189"/>
    </location>
</feature>
<feature type="domain" description="ABC transmembrane type-1" evidence="8">
    <location>
        <begin position="53"/>
        <end position="239"/>
    </location>
</feature>
<evidence type="ECO:0000259" key="8">
    <source>
        <dbReference type="PROSITE" id="PS50928"/>
    </source>
</evidence>
<keyword evidence="5 7" id="KW-1133">Transmembrane helix</keyword>
<evidence type="ECO:0000313" key="10">
    <source>
        <dbReference type="Proteomes" id="UP001560267"/>
    </source>
</evidence>
<dbReference type="PANTHER" id="PTHR30151:SF41">
    <property type="entry name" value="ABC TRANSPORTER PERMEASE PROTEIN"/>
    <property type="match status" value="1"/>
</dbReference>
<keyword evidence="4 7" id="KW-0812">Transmembrane</keyword>
<comment type="caution">
    <text evidence="9">The sequence shown here is derived from an EMBL/GenBank/DDBJ whole genome shotgun (WGS) entry which is preliminary data.</text>
</comment>
<accession>A0ABV3Y0W0</accession>
<dbReference type="SUPFAM" id="SSF161098">
    <property type="entry name" value="MetI-like"/>
    <property type="match status" value="1"/>
</dbReference>
<dbReference type="InterPro" id="IPR035906">
    <property type="entry name" value="MetI-like_sf"/>
</dbReference>
<feature type="transmembrane region" description="Helical" evidence="7">
    <location>
        <begin position="91"/>
        <end position="113"/>
    </location>
</feature>
<organism evidence="9 10">
    <name type="scientific">Ferrimicrobium acidiphilum</name>
    <dbReference type="NCBI Taxonomy" id="121039"/>
    <lineage>
        <taxon>Bacteria</taxon>
        <taxon>Bacillati</taxon>
        <taxon>Actinomycetota</taxon>
        <taxon>Acidimicrobiia</taxon>
        <taxon>Acidimicrobiales</taxon>
        <taxon>Acidimicrobiaceae</taxon>
        <taxon>Ferrimicrobium</taxon>
    </lineage>
</organism>
<comment type="similarity">
    <text evidence="7">Belongs to the binding-protein-dependent transport system permease family.</text>
</comment>
<evidence type="ECO:0000256" key="4">
    <source>
        <dbReference type="ARBA" id="ARBA00022692"/>
    </source>
</evidence>
<dbReference type="Gene3D" id="1.10.3720.10">
    <property type="entry name" value="MetI-like"/>
    <property type="match status" value="1"/>
</dbReference>
<gene>
    <name evidence="9" type="ORF">AB6A68_05020</name>
</gene>
<name>A0ABV3Y0W0_9ACTN</name>
<comment type="subcellular location">
    <subcellularLocation>
        <location evidence="1 7">Cell membrane</location>
        <topology evidence="1 7">Multi-pass membrane protein</topology>
    </subcellularLocation>
</comment>
<dbReference type="CDD" id="cd06261">
    <property type="entry name" value="TM_PBP2"/>
    <property type="match status" value="1"/>
</dbReference>
<dbReference type="InterPro" id="IPR000515">
    <property type="entry name" value="MetI-like"/>
</dbReference>
<dbReference type="EMBL" id="JBFSHR010000012">
    <property type="protein sequence ID" value="MEX6429199.1"/>
    <property type="molecule type" value="Genomic_DNA"/>
</dbReference>
<evidence type="ECO:0000256" key="5">
    <source>
        <dbReference type="ARBA" id="ARBA00022989"/>
    </source>
</evidence>
<reference evidence="9 10" key="1">
    <citation type="submission" date="2024-07" db="EMBL/GenBank/DDBJ databases">
        <title>Draft Genome Sequence of Ferrimicrobium acidiphilum Strain YE2023, Isolated from a Pulp of Bioleach Reactor.</title>
        <authorList>
            <person name="Elkina Y.A."/>
            <person name="Bulaeva A.G."/>
            <person name="Beletsky A.V."/>
            <person name="Mardanov A.V."/>
        </authorList>
    </citation>
    <scope>NUCLEOTIDE SEQUENCE [LARGE SCALE GENOMIC DNA]</scope>
    <source>
        <strain evidence="9 10">YE2023</strain>
    </source>
</reference>
<dbReference type="Proteomes" id="UP001560267">
    <property type="component" value="Unassembled WGS sequence"/>
</dbReference>
<feature type="transmembrane region" description="Helical" evidence="7">
    <location>
        <begin position="119"/>
        <end position="139"/>
    </location>
</feature>
<keyword evidence="2 7" id="KW-0813">Transport</keyword>
<evidence type="ECO:0000256" key="1">
    <source>
        <dbReference type="ARBA" id="ARBA00004651"/>
    </source>
</evidence>
<sequence length="254" mass="27883">MPPVAFFFVILGVWELISASLAGSRKFLLPPPQSVLIHGLLARDAYSQILPSFLRTAGLALGGLIVAMLAGMLVAAVMYRFSWLERAGFPYLVALQAVPVLAVAPLIAVILGYSYVAKGIVVVLIAFFPIPANFLLGLRSVDAGLEDLFRLQRTSWWTRFWRLAFPSALPQLFTSFRIAAGLAVIGAIVGEEFFQAGVPGLGMRLLQYLDQVEYNRLYGALILSSLLGIAFYSIFTWTSSRVLRSWHESAQVGR</sequence>
<evidence type="ECO:0000256" key="2">
    <source>
        <dbReference type="ARBA" id="ARBA00022448"/>
    </source>
</evidence>
<evidence type="ECO:0000313" key="9">
    <source>
        <dbReference type="EMBL" id="MEX6429199.1"/>
    </source>
</evidence>
<keyword evidence="3" id="KW-1003">Cell membrane</keyword>
<dbReference type="Pfam" id="PF00528">
    <property type="entry name" value="BPD_transp_1"/>
    <property type="match status" value="1"/>
</dbReference>